<reference evidence="13 14" key="1">
    <citation type="journal article" date="2011" name="Front. Microbiol.">
        <title>Genomic signatures of strain selection and enhancement in Bacillus atrophaeus var. globigii, a historical biowarfare simulant.</title>
        <authorList>
            <person name="Gibbons H.S."/>
            <person name="Broomall S.M."/>
            <person name="McNew L.A."/>
            <person name="Daligault H."/>
            <person name="Chapman C."/>
            <person name="Bruce D."/>
            <person name="Karavis M."/>
            <person name="Krepps M."/>
            <person name="McGregor P.A."/>
            <person name="Hong C."/>
            <person name="Park K.H."/>
            <person name="Akmal A."/>
            <person name="Feldman A."/>
            <person name="Lin J.S."/>
            <person name="Chang W.E."/>
            <person name="Higgs B.W."/>
            <person name="Demirev P."/>
            <person name="Lindquist J."/>
            <person name="Liem A."/>
            <person name="Fochler E."/>
            <person name="Read T.D."/>
            <person name="Tapia R."/>
            <person name="Johnson S."/>
            <person name="Bishop-Lilly K.A."/>
            <person name="Detter C."/>
            <person name="Han C."/>
            <person name="Sozhamannan S."/>
            <person name="Rosenzweig C.N."/>
            <person name="Skowronski E.W."/>
        </authorList>
    </citation>
    <scope>NUCLEOTIDE SEQUENCE [LARGE SCALE GENOMIC DNA]</scope>
    <source>
        <strain evidence="13 14">TPS4-2</strain>
    </source>
</reference>
<evidence type="ECO:0000256" key="5">
    <source>
        <dbReference type="ARBA" id="ARBA00022741"/>
    </source>
</evidence>
<dbReference type="AlphaFoldDB" id="A0A432YHJ0"/>
<dbReference type="InterPro" id="IPR016064">
    <property type="entry name" value="NAD/diacylglycerol_kinase_sf"/>
</dbReference>
<dbReference type="NCBIfam" id="NF009604">
    <property type="entry name" value="PRK13057.1"/>
    <property type="match status" value="1"/>
</dbReference>
<evidence type="ECO:0000256" key="3">
    <source>
        <dbReference type="ARBA" id="ARBA00022679"/>
    </source>
</evidence>
<keyword evidence="5" id="KW-0547">Nucleotide-binding</keyword>
<dbReference type="SUPFAM" id="SSF111331">
    <property type="entry name" value="NAD kinase/diacylglycerol kinase-like"/>
    <property type="match status" value="1"/>
</dbReference>
<evidence type="ECO:0000256" key="2">
    <source>
        <dbReference type="ARBA" id="ARBA00022516"/>
    </source>
</evidence>
<dbReference type="InterPro" id="IPR045540">
    <property type="entry name" value="YegS/DAGK_C"/>
</dbReference>
<evidence type="ECO:0000256" key="8">
    <source>
        <dbReference type="ARBA" id="ARBA00022842"/>
    </source>
</evidence>
<feature type="domain" description="DAGKc" evidence="12">
    <location>
        <begin position="1"/>
        <end position="127"/>
    </location>
</feature>
<keyword evidence="3" id="KW-0808">Transferase</keyword>
<keyword evidence="9" id="KW-0443">Lipid metabolism</keyword>
<dbReference type="NCBIfam" id="TIGR00147">
    <property type="entry name" value="YegS/Rv2252/BmrU family lipid kinase"/>
    <property type="match status" value="1"/>
</dbReference>
<evidence type="ECO:0000313" key="13">
    <source>
        <dbReference type="EMBL" id="RUO60398.1"/>
    </source>
</evidence>
<dbReference type="GO" id="GO:0016301">
    <property type="term" value="F:kinase activity"/>
    <property type="evidence" value="ECO:0007669"/>
    <property type="project" value="UniProtKB-KW"/>
</dbReference>
<proteinExistence type="predicted"/>
<keyword evidence="7" id="KW-0067">ATP-binding</keyword>
<keyword evidence="10" id="KW-0594">Phospholipid biosynthesis</keyword>
<evidence type="ECO:0000256" key="10">
    <source>
        <dbReference type="ARBA" id="ARBA00023209"/>
    </source>
</evidence>
<accession>A0A432YHJ0</accession>
<dbReference type="RefSeq" id="WP_126752995.1">
    <property type="nucleotide sequence ID" value="NZ_JBHUMT010000016.1"/>
</dbReference>
<keyword evidence="8" id="KW-0460">Magnesium</keyword>
<dbReference type="Proteomes" id="UP000288361">
    <property type="component" value="Unassembled WGS sequence"/>
</dbReference>
<dbReference type="InterPro" id="IPR005218">
    <property type="entry name" value="Diacylglycerol/lipid_kinase"/>
</dbReference>
<dbReference type="Gene3D" id="2.60.200.40">
    <property type="match status" value="1"/>
</dbReference>
<dbReference type="PROSITE" id="PS50146">
    <property type="entry name" value="DAGK"/>
    <property type="match status" value="1"/>
</dbReference>
<keyword evidence="11" id="KW-1208">Phospholipid metabolism</keyword>
<protein>
    <submittedName>
        <fullName evidence="13">Diacylglycerol kinase</fullName>
    </submittedName>
</protein>
<dbReference type="Pfam" id="PF00781">
    <property type="entry name" value="DAGK_cat"/>
    <property type="match status" value="1"/>
</dbReference>
<dbReference type="GO" id="GO:0005886">
    <property type="term" value="C:plasma membrane"/>
    <property type="evidence" value="ECO:0007669"/>
    <property type="project" value="TreeGrafter"/>
</dbReference>
<dbReference type="InterPro" id="IPR017438">
    <property type="entry name" value="ATP-NAD_kinase_N"/>
</dbReference>
<name>A0A432YHJ0_9GAMM</name>
<comment type="caution">
    <text evidence="13">The sequence shown here is derived from an EMBL/GenBank/DDBJ whole genome shotgun (WGS) entry which is preliminary data.</text>
</comment>
<evidence type="ECO:0000256" key="7">
    <source>
        <dbReference type="ARBA" id="ARBA00022840"/>
    </source>
</evidence>
<dbReference type="GO" id="GO:0005524">
    <property type="term" value="F:ATP binding"/>
    <property type="evidence" value="ECO:0007669"/>
    <property type="project" value="UniProtKB-KW"/>
</dbReference>
<evidence type="ECO:0000313" key="14">
    <source>
        <dbReference type="Proteomes" id="UP000288361"/>
    </source>
</evidence>
<evidence type="ECO:0000256" key="11">
    <source>
        <dbReference type="ARBA" id="ARBA00023264"/>
    </source>
</evidence>
<organism evidence="13 14">
    <name type="scientific">Idiomarina piscisalsi</name>
    <dbReference type="NCBI Taxonomy" id="1096243"/>
    <lineage>
        <taxon>Bacteria</taxon>
        <taxon>Pseudomonadati</taxon>
        <taxon>Pseudomonadota</taxon>
        <taxon>Gammaproteobacteria</taxon>
        <taxon>Alteromonadales</taxon>
        <taxon>Idiomarinaceae</taxon>
        <taxon>Idiomarina</taxon>
    </lineage>
</organism>
<dbReference type="GO" id="GO:0008654">
    <property type="term" value="P:phospholipid biosynthetic process"/>
    <property type="evidence" value="ECO:0007669"/>
    <property type="project" value="UniProtKB-KW"/>
</dbReference>
<dbReference type="Pfam" id="PF19279">
    <property type="entry name" value="YegS_C"/>
    <property type="match status" value="1"/>
</dbReference>
<keyword evidence="2" id="KW-0444">Lipid biosynthesis</keyword>
<sequence>MQHALLLVNPKSRNGHSEELDQATDLLQSAGVEVDVCVTESPSDMVSCIENYEQKDGVIIVAGGDGTISAALESVHKTQQTLAILPMGTANDLARSLGVPQDIVPAAQVIANNKRERINLAKANDHYFVNVAHIGLGVEVTHELTSDMKKYFGVFAYLGAFISVIKRNKSFKVNIKADGCEESLRAIHLAVGNGRFYGGGNIVDEDSTLLDGQLNLFCLKPQRWWQLLLLGFNLRNGNLRVAERVVCKKAKKVSIKTSKPKQIHADGEHKTDTPADFEVIPEAIEVIVGDMPQPNKSKE</sequence>
<dbReference type="InterPro" id="IPR001206">
    <property type="entry name" value="Diacylglycerol_kinase_cat_dom"/>
</dbReference>
<evidence type="ECO:0000256" key="4">
    <source>
        <dbReference type="ARBA" id="ARBA00022723"/>
    </source>
</evidence>
<dbReference type="EMBL" id="PIQA01000016">
    <property type="protein sequence ID" value="RUO60398.1"/>
    <property type="molecule type" value="Genomic_DNA"/>
</dbReference>
<dbReference type="GO" id="GO:0046872">
    <property type="term" value="F:metal ion binding"/>
    <property type="evidence" value="ECO:0007669"/>
    <property type="project" value="UniProtKB-KW"/>
</dbReference>
<evidence type="ECO:0000256" key="6">
    <source>
        <dbReference type="ARBA" id="ARBA00022777"/>
    </source>
</evidence>
<dbReference type="PANTHER" id="PTHR12358:SF106">
    <property type="entry name" value="LIPID KINASE YEGS"/>
    <property type="match status" value="1"/>
</dbReference>
<comment type="cofactor">
    <cofactor evidence="1">
        <name>Mg(2+)</name>
        <dbReference type="ChEBI" id="CHEBI:18420"/>
    </cofactor>
</comment>
<keyword evidence="6 13" id="KW-0418">Kinase</keyword>
<evidence type="ECO:0000256" key="1">
    <source>
        <dbReference type="ARBA" id="ARBA00001946"/>
    </source>
</evidence>
<evidence type="ECO:0000256" key="9">
    <source>
        <dbReference type="ARBA" id="ARBA00023098"/>
    </source>
</evidence>
<evidence type="ECO:0000259" key="12">
    <source>
        <dbReference type="PROSITE" id="PS50146"/>
    </source>
</evidence>
<dbReference type="SMART" id="SM00046">
    <property type="entry name" value="DAGKc"/>
    <property type="match status" value="1"/>
</dbReference>
<dbReference type="InterPro" id="IPR050187">
    <property type="entry name" value="Lipid_Phosphate_FormReg"/>
</dbReference>
<dbReference type="PANTHER" id="PTHR12358">
    <property type="entry name" value="SPHINGOSINE KINASE"/>
    <property type="match status" value="1"/>
</dbReference>
<dbReference type="Gene3D" id="3.40.50.10330">
    <property type="entry name" value="Probable inorganic polyphosphate/atp-NAD kinase, domain 1"/>
    <property type="match status" value="1"/>
</dbReference>
<gene>
    <name evidence="13" type="ORF">CWI73_11950</name>
</gene>
<keyword evidence="4" id="KW-0479">Metal-binding</keyword>